<dbReference type="InterPro" id="IPR036640">
    <property type="entry name" value="ABC1_TM_sf"/>
</dbReference>
<keyword evidence="4" id="KW-0378">Hydrolase</keyword>
<feature type="domain" description="ABC transporter" evidence="11">
    <location>
        <begin position="514"/>
        <end position="747"/>
    </location>
</feature>
<evidence type="ECO:0000259" key="11">
    <source>
        <dbReference type="PROSITE" id="PS50893"/>
    </source>
</evidence>
<organism evidence="14 15">
    <name type="scientific">Stenomitos frigidus AS-A4</name>
    <dbReference type="NCBI Taxonomy" id="2933935"/>
    <lineage>
        <taxon>Bacteria</taxon>
        <taxon>Bacillati</taxon>
        <taxon>Cyanobacteriota</taxon>
        <taxon>Cyanophyceae</taxon>
        <taxon>Leptolyngbyales</taxon>
        <taxon>Leptolyngbyaceae</taxon>
        <taxon>Stenomitos</taxon>
    </lineage>
</organism>
<keyword evidence="15" id="KW-1185">Reference proteome</keyword>
<dbReference type="PANTHER" id="PTHR43394">
    <property type="entry name" value="ATP-DEPENDENT PERMEASE MDL1, MITOCHONDRIAL"/>
    <property type="match status" value="1"/>
</dbReference>
<dbReference type="Gene3D" id="3.40.50.300">
    <property type="entry name" value="P-loop containing nucleotide triphosphate hydrolases"/>
    <property type="match status" value="1"/>
</dbReference>
<feature type="transmembrane region" description="Helical" evidence="10">
    <location>
        <begin position="320"/>
        <end position="340"/>
    </location>
</feature>
<name>A0ABV0KSW3_9CYAN</name>
<evidence type="ECO:0000256" key="8">
    <source>
        <dbReference type="ARBA" id="ARBA00023136"/>
    </source>
</evidence>
<dbReference type="NCBIfam" id="TIGR03796">
    <property type="entry name" value="NHLM_micro_ABC1"/>
    <property type="match status" value="1"/>
</dbReference>
<dbReference type="SMART" id="SM00382">
    <property type="entry name" value="AAA"/>
    <property type="match status" value="1"/>
</dbReference>
<accession>A0ABV0KSW3</accession>
<evidence type="ECO:0000256" key="6">
    <source>
        <dbReference type="ARBA" id="ARBA00022840"/>
    </source>
</evidence>
<dbReference type="InterPro" id="IPR003439">
    <property type="entry name" value="ABC_transporter-like_ATP-bd"/>
</dbReference>
<feature type="transmembrane region" description="Helical" evidence="10">
    <location>
        <begin position="293"/>
        <end position="314"/>
    </location>
</feature>
<keyword evidence="5" id="KW-0645">Protease</keyword>
<dbReference type="PROSITE" id="PS00211">
    <property type="entry name" value="ABC_TRANSPORTER_1"/>
    <property type="match status" value="1"/>
</dbReference>
<reference evidence="14 15" key="1">
    <citation type="submission" date="2022-04" db="EMBL/GenBank/DDBJ databases">
        <title>Positive selection, recombination, and allopatry shape intraspecific diversity of widespread and dominant cyanobacteria.</title>
        <authorList>
            <person name="Wei J."/>
            <person name="Shu W."/>
            <person name="Hu C."/>
        </authorList>
    </citation>
    <scope>NUCLEOTIDE SEQUENCE [LARGE SCALE GENOMIC DNA]</scope>
    <source>
        <strain evidence="14 15">AS-A4</strain>
    </source>
</reference>
<dbReference type="InterPro" id="IPR005074">
    <property type="entry name" value="Peptidase_C39"/>
</dbReference>
<dbReference type="InterPro" id="IPR039421">
    <property type="entry name" value="Type_1_exporter"/>
</dbReference>
<dbReference type="PROSITE" id="PS50990">
    <property type="entry name" value="PEPTIDASE_C39"/>
    <property type="match status" value="1"/>
</dbReference>
<comment type="caution">
    <text evidence="14">The sequence shown here is derived from an EMBL/GenBank/DDBJ whole genome shotgun (WGS) entry which is preliminary data.</text>
</comment>
<evidence type="ECO:0000313" key="14">
    <source>
        <dbReference type="EMBL" id="MEP1062222.1"/>
    </source>
</evidence>
<dbReference type="Pfam" id="PF00005">
    <property type="entry name" value="ABC_tran"/>
    <property type="match status" value="1"/>
</dbReference>
<evidence type="ECO:0000256" key="3">
    <source>
        <dbReference type="ARBA" id="ARBA00022741"/>
    </source>
</evidence>
<evidence type="ECO:0000313" key="15">
    <source>
        <dbReference type="Proteomes" id="UP001476950"/>
    </source>
</evidence>
<sequence>MVFSNLSLSLPPSPWQSLQQLFQGRRVKTPTLLQMEAVECGAASLGIILAYYNRIVPLPELRQECGVSRDGSKAANILKAAQTYGLQAKGYKKELEQLREFRPPYIVFWNFNHFLVVEGFGKQRVYLNDPASGPRTVSHQEFDEGYTGVVLVLEPSTEFVKGGRKPSMALALWERLRSSKGAVAYCVLAGFLLTLIELVVPVFSQVFVDEILIQGRQQWLRPLLIGMVVAAILQGLLTLFQLRYLRRLKIKLSVGLSSRFLWHILRLPVGFYAQRFAGEITNRTTLNDQVAEVLSGKLATTAIDVVMVVFYVLIMLQYDWVLTSTGIVFAAINIFTLQALSRRRIDTNQRLVQEHGKVSGTSISALQSIETLKASGLESDFFARWAGYYTKAINSQQELGLSNQTFSVLPTLLSALSAMLLLVVGGLRVMDGYLSIGMLVAFQGLMQSFLAPVNNLVSFGSSLQELEGNLVRLDDVLRNPTDPQLEAGGRQQEVGGRGQQAEFKPQNPRLQGTIELRHLTFGYSRLAALLIEDLNLRLKPGERVALVGGSGSGKSTVAKLVSGLYEPWSGEIYFDGEPRAQIPRQILTNSVALVEQDISMFGGTVRENLTLWDATVPEKHIIQACQDAAIHEVILALPGGYDAELSEGAVNLSGGQRQRLEIARALVNNPAILVMDEATSALDTETEKIIDRNLRQRGCTCLIVAHRLSTIRDCDEIIVFERGKVVQRGTHEALWQVDGVYSRLIRTEGEAL</sequence>
<dbReference type="PROSITE" id="PS50893">
    <property type="entry name" value="ABC_TRANSPORTER_2"/>
    <property type="match status" value="1"/>
</dbReference>
<dbReference type="InterPro" id="IPR017871">
    <property type="entry name" value="ABC_transporter-like_CS"/>
</dbReference>
<feature type="compositionally biased region" description="Low complexity" evidence="9">
    <location>
        <begin position="486"/>
        <end position="502"/>
    </location>
</feature>
<keyword evidence="5" id="KW-0788">Thiol protease</keyword>
<dbReference type="SUPFAM" id="SSF52540">
    <property type="entry name" value="P-loop containing nucleoside triphosphate hydrolases"/>
    <property type="match status" value="1"/>
</dbReference>
<dbReference type="Gene3D" id="3.90.70.10">
    <property type="entry name" value="Cysteine proteinases"/>
    <property type="match status" value="1"/>
</dbReference>
<dbReference type="Pfam" id="PF00664">
    <property type="entry name" value="ABC_membrane"/>
    <property type="match status" value="1"/>
</dbReference>
<evidence type="ECO:0000256" key="1">
    <source>
        <dbReference type="ARBA" id="ARBA00004651"/>
    </source>
</evidence>
<feature type="transmembrane region" description="Helical" evidence="10">
    <location>
        <begin position="406"/>
        <end position="427"/>
    </location>
</feature>
<dbReference type="InterPro" id="IPR027417">
    <property type="entry name" value="P-loop_NTPase"/>
</dbReference>
<dbReference type="CDD" id="cd02420">
    <property type="entry name" value="Peptidase_C39D"/>
    <property type="match status" value="1"/>
</dbReference>
<keyword evidence="2 10" id="KW-0812">Transmembrane</keyword>
<dbReference type="InterPro" id="IPR003593">
    <property type="entry name" value="AAA+_ATPase"/>
</dbReference>
<dbReference type="Gene3D" id="1.20.1560.10">
    <property type="entry name" value="ABC transporter type 1, transmembrane domain"/>
    <property type="match status" value="1"/>
</dbReference>
<protein>
    <submittedName>
        <fullName evidence="14">NHLP family bacteriocin export ABC transporter peptidase/permease/ATPase subunit</fullName>
    </submittedName>
</protein>
<feature type="domain" description="ABC transmembrane type-1" evidence="12">
    <location>
        <begin position="187"/>
        <end position="465"/>
    </location>
</feature>
<feature type="transmembrane region" description="Helical" evidence="10">
    <location>
        <begin position="223"/>
        <end position="242"/>
    </location>
</feature>
<dbReference type="InterPro" id="IPR011527">
    <property type="entry name" value="ABC1_TM_dom"/>
</dbReference>
<feature type="region of interest" description="Disordered" evidence="9">
    <location>
        <begin position="483"/>
        <end position="502"/>
    </location>
</feature>
<keyword evidence="8 10" id="KW-0472">Membrane</keyword>
<feature type="domain" description="Peptidase C39" evidence="13">
    <location>
        <begin position="34"/>
        <end position="153"/>
    </location>
</feature>
<comment type="subcellular location">
    <subcellularLocation>
        <location evidence="1">Cell membrane</location>
        <topology evidence="1">Multi-pass membrane protein</topology>
    </subcellularLocation>
</comment>
<dbReference type="CDD" id="cd18569">
    <property type="entry name" value="ABC_6TM_NHLM_bacteriocin"/>
    <property type="match status" value="1"/>
</dbReference>
<evidence type="ECO:0000256" key="5">
    <source>
        <dbReference type="ARBA" id="ARBA00022807"/>
    </source>
</evidence>
<dbReference type="Proteomes" id="UP001476950">
    <property type="component" value="Unassembled WGS sequence"/>
</dbReference>
<proteinExistence type="predicted"/>
<keyword evidence="3" id="KW-0547">Nucleotide-binding</keyword>
<keyword evidence="7 10" id="KW-1133">Transmembrane helix</keyword>
<feature type="transmembrane region" description="Helical" evidence="10">
    <location>
        <begin position="182"/>
        <end position="203"/>
    </location>
</feature>
<evidence type="ECO:0000259" key="13">
    <source>
        <dbReference type="PROSITE" id="PS50990"/>
    </source>
</evidence>
<dbReference type="PROSITE" id="PS50929">
    <property type="entry name" value="ABC_TM1F"/>
    <property type="match status" value="1"/>
</dbReference>
<evidence type="ECO:0000256" key="10">
    <source>
        <dbReference type="SAM" id="Phobius"/>
    </source>
</evidence>
<dbReference type="RefSeq" id="WP_190452611.1">
    <property type="nucleotide sequence ID" value="NZ_JAMPLM010000057.1"/>
</dbReference>
<evidence type="ECO:0000256" key="7">
    <source>
        <dbReference type="ARBA" id="ARBA00022989"/>
    </source>
</evidence>
<dbReference type="PANTHER" id="PTHR43394:SF1">
    <property type="entry name" value="ATP-BINDING CASSETTE SUB-FAMILY B MEMBER 10, MITOCHONDRIAL"/>
    <property type="match status" value="1"/>
</dbReference>
<gene>
    <name evidence="14" type="ORF">NDI38_28010</name>
</gene>
<dbReference type="InterPro" id="IPR022514">
    <property type="entry name" value="NHPM_micro_ABC1"/>
</dbReference>
<evidence type="ECO:0000256" key="2">
    <source>
        <dbReference type="ARBA" id="ARBA00022692"/>
    </source>
</evidence>
<evidence type="ECO:0000256" key="4">
    <source>
        <dbReference type="ARBA" id="ARBA00022801"/>
    </source>
</evidence>
<evidence type="ECO:0000256" key="9">
    <source>
        <dbReference type="SAM" id="MobiDB-lite"/>
    </source>
</evidence>
<evidence type="ECO:0000259" key="12">
    <source>
        <dbReference type="PROSITE" id="PS50929"/>
    </source>
</evidence>
<keyword evidence="6" id="KW-0067">ATP-binding</keyword>
<dbReference type="EMBL" id="JAMPLM010000057">
    <property type="protein sequence ID" value="MEP1062222.1"/>
    <property type="molecule type" value="Genomic_DNA"/>
</dbReference>
<dbReference type="Pfam" id="PF03412">
    <property type="entry name" value="Peptidase_C39"/>
    <property type="match status" value="1"/>
</dbReference>
<dbReference type="SUPFAM" id="SSF90123">
    <property type="entry name" value="ABC transporter transmembrane region"/>
    <property type="match status" value="1"/>
</dbReference>